<name>A0AAD4PMR0_9MUSC</name>
<accession>A0AAD4PMR0</accession>
<evidence type="ECO:0000259" key="5">
    <source>
        <dbReference type="Pfam" id="PF04153"/>
    </source>
</evidence>
<evidence type="ECO:0000256" key="3">
    <source>
        <dbReference type="ARBA" id="ARBA00023163"/>
    </source>
</evidence>
<dbReference type="GO" id="GO:0030015">
    <property type="term" value="C:CCR4-NOT core complex"/>
    <property type="evidence" value="ECO:0007669"/>
    <property type="project" value="InterPro"/>
</dbReference>
<dbReference type="Gene3D" id="2.30.30.1020">
    <property type="entry name" value="CCR4-NOT complex subunit 2/3/5, C-terminal domain"/>
    <property type="match status" value="1"/>
</dbReference>
<organism evidence="6 7">
    <name type="scientific">Drosophila rubida</name>
    <dbReference type="NCBI Taxonomy" id="30044"/>
    <lineage>
        <taxon>Eukaryota</taxon>
        <taxon>Metazoa</taxon>
        <taxon>Ecdysozoa</taxon>
        <taxon>Arthropoda</taxon>
        <taxon>Hexapoda</taxon>
        <taxon>Insecta</taxon>
        <taxon>Pterygota</taxon>
        <taxon>Neoptera</taxon>
        <taxon>Endopterygota</taxon>
        <taxon>Diptera</taxon>
        <taxon>Brachycera</taxon>
        <taxon>Muscomorpha</taxon>
        <taxon>Ephydroidea</taxon>
        <taxon>Drosophilidae</taxon>
        <taxon>Drosophila</taxon>
    </lineage>
</organism>
<protein>
    <recommendedName>
        <fullName evidence="5">NOT2/NOT3/NOT5 C-terminal domain-containing protein</fullName>
    </recommendedName>
</protein>
<dbReference type="EMBL" id="JAJJHW010001127">
    <property type="protein sequence ID" value="KAH8377264.1"/>
    <property type="molecule type" value="Genomic_DNA"/>
</dbReference>
<proteinExistence type="inferred from homology"/>
<evidence type="ECO:0000256" key="4">
    <source>
        <dbReference type="SAM" id="MobiDB-lite"/>
    </source>
</evidence>
<feature type="compositionally biased region" description="Low complexity" evidence="4">
    <location>
        <begin position="46"/>
        <end position="72"/>
    </location>
</feature>
<keyword evidence="7" id="KW-1185">Reference proteome</keyword>
<dbReference type="Proteomes" id="UP001200034">
    <property type="component" value="Unassembled WGS sequence"/>
</dbReference>
<feature type="region of interest" description="Disordered" evidence="4">
    <location>
        <begin position="41"/>
        <end position="101"/>
    </location>
</feature>
<dbReference type="InterPro" id="IPR038635">
    <property type="entry name" value="CCR4-NOT_su2/3/5_C_sf"/>
</dbReference>
<feature type="domain" description="NOT2/NOT3/NOT5 C-terminal" evidence="5">
    <location>
        <begin position="260"/>
        <end position="368"/>
    </location>
</feature>
<dbReference type="GO" id="GO:0006355">
    <property type="term" value="P:regulation of DNA-templated transcription"/>
    <property type="evidence" value="ECO:0007669"/>
    <property type="project" value="InterPro"/>
</dbReference>
<reference evidence="6" key="1">
    <citation type="journal article" date="2021" name="Mol. Ecol. Resour.">
        <title>Phylogenomic analyses of the genus Drosophila reveals genomic signals of climate adaptation.</title>
        <authorList>
            <person name="Li F."/>
            <person name="Rane R.V."/>
            <person name="Luria V."/>
            <person name="Xiong Z."/>
            <person name="Chen J."/>
            <person name="Li Z."/>
            <person name="Catullo R.A."/>
            <person name="Griffin P.C."/>
            <person name="Schiffer M."/>
            <person name="Pearce S."/>
            <person name="Lee S.F."/>
            <person name="McElroy K."/>
            <person name="Stocker A."/>
            <person name="Shirriffs J."/>
            <person name="Cockerell F."/>
            <person name="Coppin C."/>
            <person name="Sgro C.M."/>
            <person name="Karger A."/>
            <person name="Cain J.W."/>
            <person name="Weber J.A."/>
            <person name="Santpere G."/>
            <person name="Kirschner M.W."/>
            <person name="Hoffmann A.A."/>
            <person name="Oakeshott J.G."/>
            <person name="Zhang G."/>
        </authorList>
    </citation>
    <scope>NUCLEOTIDE SEQUENCE</scope>
    <source>
        <strain evidence="6">BGI-SZ-2011g</strain>
    </source>
</reference>
<dbReference type="Pfam" id="PF04153">
    <property type="entry name" value="NOT2_3_5_C"/>
    <property type="match status" value="1"/>
</dbReference>
<keyword evidence="3" id="KW-0804">Transcription</keyword>
<dbReference type="AlphaFoldDB" id="A0AAD4PMR0"/>
<comment type="similarity">
    <text evidence="1">Belongs to the CNOT2/3/5 family.</text>
</comment>
<evidence type="ECO:0000313" key="7">
    <source>
        <dbReference type="Proteomes" id="UP001200034"/>
    </source>
</evidence>
<comment type="caution">
    <text evidence="6">The sequence shown here is derived from an EMBL/GenBank/DDBJ whole genome shotgun (WGS) entry which is preliminary data.</text>
</comment>
<dbReference type="GO" id="GO:2000036">
    <property type="term" value="P:regulation of stem cell population maintenance"/>
    <property type="evidence" value="ECO:0007669"/>
    <property type="project" value="UniProtKB-ARBA"/>
</dbReference>
<keyword evidence="2" id="KW-0805">Transcription regulation</keyword>
<gene>
    <name evidence="6" type="ORF">KR093_004571</name>
</gene>
<feature type="compositionally biased region" description="Polar residues" evidence="4">
    <location>
        <begin position="73"/>
        <end position="101"/>
    </location>
</feature>
<evidence type="ECO:0000256" key="1">
    <source>
        <dbReference type="ARBA" id="ARBA00007682"/>
    </source>
</evidence>
<dbReference type="InterPro" id="IPR040168">
    <property type="entry name" value="Not2/3/5"/>
</dbReference>
<evidence type="ECO:0000313" key="6">
    <source>
        <dbReference type="EMBL" id="KAH8377264.1"/>
    </source>
</evidence>
<dbReference type="InterPro" id="IPR007282">
    <property type="entry name" value="NOT2/3/5_C"/>
</dbReference>
<sequence length="396" mass="44543">MNAAALYVDVVKNMAKAETPPPATPPLPKFTILHEDFPALPGTLQSSRSSSKSSPSSEPAVAEPAVVHVAASTDYSNANSTTPTLDGRRSNSNGSEELNSPKSECFPPNFYGCVNESMFDQQFLFVGVQQRAWARQKAMEARAHIGPPPGFQRVKYYGRLRTNRMGVPLGGVTFDTVTPPPPPASTAAARQSDQVLKDAYGLAGLADNLQAAQQNPRLIPQIFGHEVACLNVHTHCCACEANKLHAGFAGALHGGHCGPHEVQHDVPPYYRRPYGKALPQPKVEQMESELLFFFFYTYPNDLLQMLAAAELAERGWRFHMYERLWIRRQPDNPHYIVTRYQESGEYNYFNMMHWKIMPRHFELLPEQLEHTITKAELRDQYGYHPQMRWVLHSLLV</sequence>
<dbReference type="PANTHER" id="PTHR23326">
    <property type="entry name" value="CCR4 NOT-RELATED"/>
    <property type="match status" value="1"/>
</dbReference>
<evidence type="ECO:0000256" key="2">
    <source>
        <dbReference type="ARBA" id="ARBA00023015"/>
    </source>
</evidence>